<dbReference type="RefSeq" id="WP_065677313.1">
    <property type="nucleotide sequence ID" value="NZ_AP025464.1"/>
</dbReference>
<proteinExistence type="predicted"/>
<dbReference type="EMBL" id="FLQZ01000096">
    <property type="protein sequence ID" value="SBT14927.1"/>
    <property type="molecule type" value="Genomic_DNA"/>
</dbReference>
<evidence type="ECO:0000313" key="2">
    <source>
        <dbReference type="Proteomes" id="UP000092819"/>
    </source>
</evidence>
<protein>
    <submittedName>
        <fullName evidence="1">Uncharacterized protein</fullName>
    </submittedName>
</protein>
<keyword evidence="2" id="KW-1185">Reference proteome</keyword>
<organism evidence="1 2">
    <name type="scientific">Vibrio celticus</name>
    <dbReference type="NCBI Taxonomy" id="446372"/>
    <lineage>
        <taxon>Bacteria</taxon>
        <taxon>Pseudomonadati</taxon>
        <taxon>Pseudomonadota</taxon>
        <taxon>Gammaproteobacteria</taxon>
        <taxon>Vibrionales</taxon>
        <taxon>Vibrionaceae</taxon>
        <taxon>Vibrio</taxon>
    </lineage>
</organism>
<dbReference type="Proteomes" id="UP000092819">
    <property type="component" value="Unassembled WGS sequence"/>
</dbReference>
<name>A0A1C3JIK8_9VIBR</name>
<dbReference type="AlphaFoldDB" id="A0A1C3JIK8"/>
<accession>A0A1C3JIK8</accession>
<reference evidence="2" key="1">
    <citation type="submission" date="2016-06" db="EMBL/GenBank/DDBJ databases">
        <authorList>
            <person name="Rodrigo-Torres L."/>
            <person name="Arahal D.R."/>
        </authorList>
    </citation>
    <scope>NUCLEOTIDE SEQUENCE [LARGE SCALE GENOMIC DNA]</scope>
    <source>
        <strain evidence="2">CECT 7224</strain>
    </source>
</reference>
<evidence type="ECO:0000313" key="1">
    <source>
        <dbReference type="EMBL" id="SBT14927.1"/>
    </source>
</evidence>
<gene>
    <name evidence="1" type="ORF">VCE7224_03704</name>
</gene>
<sequence>MQKNRILIFFSLTVIILISAVLGTYVYQYLNNPLRVNEGAWQGKGSIYIDNAKIDSNALMLVENNKVRLSINNQYNEFNFTYDVTLILRRFEHVSSDFDIEKREVRGLDAFIENTNIDIPTGGNLIRVHAWHLDEGRIFIDVEQSTGLGVSYILTDKSDS</sequence>